<name>A0AC60QL49_IXOPE</name>
<dbReference type="Proteomes" id="UP000805193">
    <property type="component" value="Unassembled WGS sequence"/>
</dbReference>
<gene>
    <name evidence="1" type="ORF">HPB47_019628</name>
</gene>
<reference evidence="1 2" key="1">
    <citation type="journal article" date="2020" name="Cell">
        <title>Large-Scale Comparative Analyses of Tick Genomes Elucidate Their Genetic Diversity and Vector Capacities.</title>
        <authorList>
            <consortium name="Tick Genome and Microbiome Consortium (TIGMIC)"/>
            <person name="Jia N."/>
            <person name="Wang J."/>
            <person name="Shi W."/>
            <person name="Du L."/>
            <person name="Sun Y."/>
            <person name="Zhan W."/>
            <person name="Jiang J.F."/>
            <person name="Wang Q."/>
            <person name="Zhang B."/>
            <person name="Ji P."/>
            <person name="Bell-Sakyi L."/>
            <person name="Cui X.M."/>
            <person name="Yuan T.T."/>
            <person name="Jiang B.G."/>
            <person name="Yang W.F."/>
            <person name="Lam T.T."/>
            <person name="Chang Q.C."/>
            <person name="Ding S.J."/>
            <person name="Wang X.J."/>
            <person name="Zhu J.G."/>
            <person name="Ruan X.D."/>
            <person name="Zhao L."/>
            <person name="Wei J.T."/>
            <person name="Ye R.Z."/>
            <person name="Que T.C."/>
            <person name="Du C.H."/>
            <person name="Zhou Y.H."/>
            <person name="Cheng J.X."/>
            <person name="Dai P.F."/>
            <person name="Guo W.B."/>
            <person name="Han X.H."/>
            <person name="Huang E.J."/>
            <person name="Li L.F."/>
            <person name="Wei W."/>
            <person name="Gao Y.C."/>
            <person name="Liu J.Z."/>
            <person name="Shao H.Z."/>
            <person name="Wang X."/>
            <person name="Wang C.C."/>
            <person name="Yang T.C."/>
            <person name="Huo Q.B."/>
            <person name="Li W."/>
            <person name="Chen H.Y."/>
            <person name="Chen S.E."/>
            <person name="Zhou L.G."/>
            <person name="Ni X.B."/>
            <person name="Tian J.H."/>
            <person name="Sheng Y."/>
            <person name="Liu T."/>
            <person name="Pan Y.S."/>
            <person name="Xia L.Y."/>
            <person name="Li J."/>
            <person name="Zhao F."/>
            <person name="Cao W.C."/>
        </authorList>
    </citation>
    <scope>NUCLEOTIDE SEQUENCE [LARGE SCALE GENOMIC DNA]</scope>
    <source>
        <strain evidence="1">Iper-2018</strain>
    </source>
</reference>
<comment type="caution">
    <text evidence="1">The sequence shown here is derived from an EMBL/GenBank/DDBJ whole genome shotgun (WGS) entry which is preliminary data.</text>
</comment>
<accession>A0AC60QL49</accession>
<protein>
    <submittedName>
        <fullName evidence="1">Uncharacterized protein</fullName>
    </submittedName>
</protein>
<dbReference type="EMBL" id="JABSTQ010009034">
    <property type="protein sequence ID" value="KAG0433726.1"/>
    <property type="molecule type" value="Genomic_DNA"/>
</dbReference>
<organism evidence="1 2">
    <name type="scientific">Ixodes persulcatus</name>
    <name type="common">Taiga tick</name>
    <dbReference type="NCBI Taxonomy" id="34615"/>
    <lineage>
        <taxon>Eukaryota</taxon>
        <taxon>Metazoa</taxon>
        <taxon>Ecdysozoa</taxon>
        <taxon>Arthropoda</taxon>
        <taxon>Chelicerata</taxon>
        <taxon>Arachnida</taxon>
        <taxon>Acari</taxon>
        <taxon>Parasitiformes</taxon>
        <taxon>Ixodida</taxon>
        <taxon>Ixodoidea</taxon>
        <taxon>Ixodidae</taxon>
        <taxon>Ixodinae</taxon>
        <taxon>Ixodes</taxon>
    </lineage>
</organism>
<proteinExistence type="predicted"/>
<sequence length="137" mass="15021">MASQVFYSRQTIRRKPGLEDVENTGGPPDSRNPVLGMVVAMNLRPTEMVELLADTFTEVPLVPTVGPPPENGDKYRHPSAPLMQQPDAKFTLHELRYVLDALPRHHAAPGPDGVTNQALRNVNESALPAMLALINHV</sequence>
<evidence type="ECO:0000313" key="1">
    <source>
        <dbReference type="EMBL" id="KAG0433726.1"/>
    </source>
</evidence>
<keyword evidence="2" id="KW-1185">Reference proteome</keyword>
<evidence type="ECO:0000313" key="2">
    <source>
        <dbReference type="Proteomes" id="UP000805193"/>
    </source>
</evidence>